<keyword evidence="2" id="KW-1185">Reference proteome</keyword>
<reference evidence="1" key="2">
    <citation type="submission" date="2020-05" db="UniProtKB">
        <authorList>
            <consortium name="EnsemblMetazoa"/>
        </authorList>
    </citation>
    <scope>IDENTIFICATION</scope>
    <source>
        <strain evidence="1">IAEA</strain>
    </source>
</reference>
<protein>
    <submittedName>
        <fullName evidence="1">Uncharacterized protein</fullName>
    </submittedName>
</protein>
<dbReference type="VEuPathDB" id="VectorBase:GPAI002234"/>
<name>A0A1A9Z311_GLOPL</name>
<evidence type="ECO:0000313" key="1">
    <source>
        <dbReference type="EnsemblMetazoa" id="GPAI002234-PA"/>
    </source>
</evidence>
<accession>A0A1A9Z311</accession>
<proteinExistence type="predicted"/>
<evidence type="ECO:0000313" key="2">
    <source>
        <dbReference type="Proteomes" id="UP000092445"/>
    </source>
</evidence>
<dbReference type="Proteomes" id="UP000092445">
    <property type="component" value="Unassembled WGS sequence"/>
</dbReference>
<dbReference type="EnsemblMetazoa" id="GPAI002234-RA">
    <property type="protein sequence ID" value="GPAI002234-PA"/>
    <property type="gene ID" value="GPAI002234"/>
</dbReference>
<sequence length="156" mass="17176">MIIIKSFANSLLTIEDIAIVLIIKNDYIIVSLKLPHKLNVVNSCGHVRAMHNIYTEETNGSQATPIRNELQGTQHMSIEAKAILYAATEQCTARLKEIVTASKDSTSHGAIYRENNCGRQLAKPHAGITKFLNLSKISPIIDCDIDGVALLLFFIS</sequence>
<dbReference type="AlphaFoldDB" id="A0A1A9Z311"/>
<reference evidence="2" key="1">
    <citation type="submission" date="2014-03" db="EMBL/GenBank/DDBJ databases">
        <authorList>
            <person name="Aksoy S."/>
            <person name="Warren W."/>
            <person name="Wilson R.K."/>
        </authorList>
    </citation>
    <scope>NUCLEOTIDE SEQUENCE [LARGE SCALE GENOMIC DNA]</scope>
    <source>
        <strain evidence="2">IAEA</strain>
    </source>
</reference>
<organism evidence="1 2">
    <name type="scientific">Glossina pallidipes</name>
    <name type="common">Tsetse fly</name>
    <dbReference type="NCBI Taxonomy" id="7398"/>
    <lineage>
        <taxon>Eukaryota</taxon>
        <taxon>Metazoa</taxon>
        <taxon>Ecdysozoa</taxon>
        <taxon>Arthropoda</taxon>
        <taxon>Hexapoda</taxon>
        <taxon>Insecta</taxon>
        <taxon>Pterygota</taxon>
        <taxon>Neoptera</taxon>
        <taxon>Endopterygota</taxon>
        <taxon>Diptera</taxon>
        <taxon>Brachycera</taxon>
        <taxon>Muscomorpha</taxon>
        <taxon>Hippoboscoidea</taxon>
        <taxon>Glossinidae</taxon>
        <taxon>Glossina</taxon>
    </lineage>
</organism>